<organism evidence="1 2">
    <name type="scientific">Ralstonia phage RP12</name>
    <dbReference type="NCBI Taxonomy" id="1923889"/>
    <lineage>
        <taxon>Viruses</taxon>
        <taxon>Duplodnaviria</taxon>
        <taxon>Heunggongvirae</taxon>
        <taxon>Uroviricota</taxon>
        <taxon>Caudoviricetes</taxon>
        <taxon>Chimalliviridae</taxon>
        <taxon>Ripduovirus</taxon>
        <taxon>Ripduovirus RP12</taxon>
    </lineage>
</organism>
<dbReference type="RefSeq" id="YP_009598863.1">
    <property type="nucleotide sequence ID" value="NC_041911.1"/>
</dbReference>
<keyword evidence="2" id="KW-1185">Reference proteome</keyword>
<sequence length="179" mass="20085">MISDVLFEAVDGVDRYLENPLYDSMYCGELRERIIKLRNDMAQMQRELDTPPGAPILPIVPFEMKQSVEDVAEQMQVHDDVIATAMATASLAMHKTIAAACGRADEPMSNVYFVTFKELVERCCISPDEVEARIRKFVSIYYGPGMRETVIHGMLAAIEDESMPLTSFTKLVQAVFPAE</sequence>
<evidence type="ECO:0000313" key="1">
    <source>
        <dbReference type="EMBL" id="BAW19144.1"/>
    </source>
</evidence>
<dbReference type="GeneID" id="40074565"/>
<evidence type="ECO:0000313" key="2">
    <source>
        <dbReference type="Proteomes" id="UP000222831"/>
    </source>
</evidence>
<dbReference type="EMBL" id="AP017924">
    <property type="protein sequence ID" value="BAW19144.1"/>
    <property type="molecule type" value="Genomic_DNA"/>
</dbReference>
<protein>
    <submittedName>
        <fullName evidence="1">Uncharacterized protein</fullName>
    </submittedName>
</protein>
<dbReference type="KEGG" id="vg:40074565"/>
<name>A0A1L7N1J8_9CAUD</name>
<accession>A0A1L7N1J8</accession>
<dbReference type="Proteomes" id="UP000222831">
    <property type="component" value="Segment"/>
</dbReference>
<reference evidence="1 2" key="1">
    <citation type="submission" date="2016-12" db="EMBL/GenBank/DDBJ databases">
        <title>Characterization of two jumbo phages RP12 and RP31 infecting the phytopathogen Ralstonia solanacearum.</title>
        <authorList>
            <person name="Kawasaki T."/>
            <person name="Yoshikawa G."/>
            <person name="Ogata H."/>
            <person name="Yamada T."/>
        </authorList>
    </citation>
    <scope>NUCLEOTIDE SEQUENCE [LARGE SCALE GENOMIC DNA]</scope>
    <source>
        <strain evidence="1 2">RP12</strain>
    </source>
</reference>
<proteinExistence type="predicted"/>